<comment type="caution">
    <text evidence="2">The sequence shown here is derived from an EMBL/GenBank/DDBJ whole genome shotgun (WGS) entry which is preliminary data.</text>
</comment>
<keyword evidence="1" id="KW-1133">Transmembrane helix</keyword>
<feature type="transmembrane region" description="Helical" evidence="1">
    <location>
        <begin position="159"/>
        <end position="185"/>
    </location>
</feature>
<feature type="transmembrane region" description="Helical" evidence="1">
    <location>
        <begin position="120"/>
        <end position="139"/>
    </location>
</feature>
<dbReference type="Pfam" id="PF13346">
    <property type="entry name" value="ABC2_membrane_5"/>
    <property type="match status" value="1"/>
</dbReference>
<sequence>MKIFSEEEWDDEELEALEESLRTPLRNAVKSFPTQEESSALIHKLQVEFDMLRADLGTEDTPQLVFNNQVKPPSITQLLLNQFRLNRKYLLSACTIIFMMLIFLVDPADPDAFFGSSRLTNLFAFIIPLLIILSMLFSFRSWDRGMSALENITPYPPVLVIYCRMLIVIGLILGWATVSSVIATIRVSAINEMELPVWPFILQWLGISLIIGGISMVVMFYKGSKYALGASSVIYIMWIFVTSQSDLYGFRLTLWLESLGLNMSEDMFVNYILLGLGIALIVLAILKSFSYTANKSFHKNSVVG</sequence>
<organism evidence="2 3">
    <name type="scientific">Paenibacillus turicensis</name>
    <dbReference type="NCBI Taxonomy" id="160487"/>
    <lineage>
        <taxon>Bacteria</taxon>
        <taxon>Bacillati</taxon>
        <taxon>Bacillota</taxon>
        <taxon>Bacilli</taxon>
        <taxon>Bacillales</taxon>
        <taxon>Paenibacillaceae</taxon>
        <taxon>Paenibacillus</taxon>
    </lineage>
</organism>
<feature type="transmembrane region" description="Helical" evidence="1">
    <location>
        <begin position="268"/>
        <end position="286"/>
    </location>
</feature>
<evidence type="ECO:0000313" key="2">
    <source>
        <dbReference type="EMBL" id="MBP1906416.1"/>
    </source>
</evidence>
<name>A0ABS4FV15_9BACL</name>
<evidence type="ECO:0000256" key="1">
    <source>
        <dbReference type="SAM" id="Phobius"/>
    </source>
</evidence>
<gene>
    <name evidence="2" type="ORF">J2Z32_003066</name>
</gene>
<dbReference type="Proteomes" id="UP001519272">
    <property type="component" value="Unassembled WGS sequence"/>
</dbReference>
<feature type="transmembrane region" description="Helical" evidence="1">
    <location>
        <begin position="233"/>
        <end position="256"/>
    </location>
</feature>
<evidence type="ECO:0008006" key="4">
    <source>
        <dbReference type="Google" id="ProtNLM"/>
    </source>
</evidence>
<feature type="transmembrane region" description="Helical" evidence="1">
    <location>
        <begin position="197"/>
        <end position="221"/>
    </location>
</feature>
<dbReference type="EMBL" id="JAGGKG010000015">
    <property type="protein sequence ID" value="MBP1906416.1"/>
    <property type="molecule type" value="Genomic_DNA"/>
</dbReference>
<proteinExistence type="predicted"/>
<keyword evidence="3" id="KW-1185">Reference proteome</keyword>
<dbReference type="RefSeq" id="WP_210090016.1">
    <property type="nucleotide sequence ID" value="NZ_JAGGKG010000015.1"/>
</dbReference>
<protein>
    <recommendedName>
        <fullName evidence="4">ABC transporter permease</fullName>
    </recommendedName>
</protein>
<keyword evidence="1" id="KW-0812">Transmembrane</keyword>
<keyword evidence="1" id="KW-0472">Membrane</keyword>
<reference evidence="2 3" key="1">
    <citation type="submission" date="2021-03" db="EMBL/GenBank/DDBJ databases">
        <title>Genomic Encyclopedia of Type Strains, Phase IV (KMG-IV): sequencing the most valuable type-strain genomes for metagenomic binning, comparative biology and taxonomic classification.</title>
        <authorList>
            <person name="Goeker M."/>
        </authorList>
    </citation>
    <scope>NUCLEOTIDE SEQUENCE [LARGE SCALE GENOMIC DNA]</scope>
    <source>
        <strain evidence="2 3">DSM 14349</strain>
    </source>
</reference>
<feature type="transmembrane region" description="Helical" evidence="1">
    <location>
        <begin position="89"/>
        <end position="108"/>
    </location>
</feature>
<evidence type="ECO:0000313" key="3">
    <source>
        <dbReference type="Proteomes" id="UP001519272"/>
    </source>
</evidence>
<accession>A0ABS4FV15</accession>
<dbReference type="InterPro" id="IPR025699">
    <property type="entry name" value="ABC2_memb-like"/>
</dbReference>